<proteinExistence type="predicted"/>
<feature type="signal peptide" evidence="1">
    <location>
        <begin position="1"/>
        <end position="19"/>
    </location>
</feature>
<comment type="caution">
    <text evidence="2">The sequence shown here is derived from an EMBL/GenBank/DDBJ whole genome shotgun (WGS) entry which is preliminary data.</text>
</comment>
<keyword evidence="3" id="KW-1185">Reference proteome</keyword>
<reference evidence="2 3" key="1">
    <citation type="submission" date="2021-11" db="EMBL/GenBank/DDBJ databases">
        <authorList>
            <person name="Lee D.-H."/>
            <person name="Kim S.-B."/>
        </authorList>
    </citation>
    <scope>NUCLEOTIDE SEQUENCE [LARGE SCALE GENOMIC DNA]</scope>
    <source>
        <strain evidence="2 3">KCTC 52223</strain>
    </source>
</reference>
<evidence type="ECO:0000313" key="3">
    <source>
        <dbReference type="Proteomes" id="UP001198862"/>
    </source>
</evidence>
<dbReference type="EMBL" id="JAJISD010000011">
    <property type="protein sequence ID" value="MCC8431715.1"/>
    <property type="molecule type" value="Genomic_DNA"/>
</dbReference>
<evidence type="ECO:0000313" key="2">
    <source>
        <dbReference type="EMBL" id="MCC8431715.1"/>
    </source>
</evidence>
<dbReference type="Proteomes" id="UP001198862">
    <property type="component" value="Unassembled WGS sequence"/>
</dbReference>
<sequence>MKASLFLLTGFVLAMPALAQQVAQGGQGAEGGAVGGAIGSTVGQPIGGSAVGSTVGSTPDAPLYPYATGLPGSDMPSYGQAIRPPDGLPGIPYPADGLILTPARPGYENDP</sequence>
<keyword evidence="1" id="KW-0732">Signal</keyword>
<dbReference type="RefSeq" id="WP_230553144.1">
    <property type="nucleotide sequence ID" value="NZ_JAJISD010000011.1"/>
</dbReference>
<organism evidence="2 3">
    <name type="scientific">Reyranella aquatilis</name>
    <dbReference type="NCBI Taxonomy" id="2035356"/>
    <lineage>
        <taxon>Bacteria</taxon>
        <taxon>Pseudomonadati</taxon>
        <taxon>Pseudomonadota</taxon>
        <taxon>Alphaproteobacteria</taxon>
        <taxon>Hyphomicrobiales</taxon>
        <taxon>Reyranellaceae</taxon>
        <taxon>Reyranella</taxon>
    </lineage>
</organism>
<evidence type="ECO:0000256" key="1">
    <source>
        <dbReference type="SAM" id="SignalP"/>
    </source>
</evidence>
<name>A0ABS8L084_9HYPH</name>
<feature type="chain" id="PRO_5046387280" evidence="1">
    <location>
        <begin position="20"/>
        <end position="111"/>
    </location>
</feature>
<gene>
    <name evidence="2" type="ORF">LJ725_22290</name>
</gene>
<accession>A0ABS8L084</accession>
<protein>
    <submittedName>
        <fullName evidence="2">Uncharacterized protein</fullName>
    </submittedName>
</protein>